<dbReference type="AlphaFoldDB" id="A0A0F6A6F7"/>
<protein>
    <submittedName>
        <fullName evidence="1">Uncharacterized protein</fullName>
    </submittedName>
</protein>
<dbReference type="EMBL" id="AUXW01000187">
    <property type="protein sequence ID" value="KKE81411.1"/>
    <property type="molecule type" value="Genomic_DNA"/>
</dbReference>
<evidence type="ECO:0000313" key="1">
    <source>
        <dbReference type="EMBL" id="KKE81411.1"/>
    </source>
</evidence>
<dbReference type="Proteomes" id="UP000033434">
    <property type="component" value="Unassembled WGS sequence"/>
</dbReference>
<gene>
    <name evidence="1" type="ORF">N479_02715</name>
</gene>
<comment type="caution">
    <text evidence="1">The sequence shown here is derived from an EMBL/GenBank/DDBJ whole genome shotgun (WGS) entry which is preliminary data.</text>
</comment>
<proteinExistence type="predicted"/>
<organism evidence="1 2">
    <name type="scientific">Pseudoalteromonas luteoviolacea S4054</name>
    <dbReference type="NCBI Taxonomy" id="1129367"/>
    <lineage>
        <taxon>Bacteria</taxon>
        <taxon>Pseudomonadati</taxon>
        <taxon>Pseudomonadota</taxon>
        <taxon>Gammaproteobacteria</taxon>
        <taxon>Alteromonadales</taxon>
        <taxon>Pseudoalteromonadaceae</taxon>
        <taxon>Pseudoalteromonas</taxon>
    </lineage>
</organism>
<accession>A0A0F6A6F7</accession>
<evidence type="ECO:0000313" key="2">
    <source>
        <dbReference type="Proteomes" id="UP000033434"/>
    </source>
</evidence>
<sequence>MSIKAINFEQLKVSRFIIDRCGVSARNASKKRGKAESLNAFILI</sequence>
<name>A0A0F6A6F7_9GAMM</name>
<reference evidence="1 2" key="1">
    <citation type="journal article" date="2015" name="BMC Genomics">
        <title>Genome mining reveals unlocked bioactive potential of marine Gram-negative bacteria.</title>
        <authorList>
            <person name="Machado H."/>
            <person name="Sonnenschein E.C."/>
            <person name="Melchiorsen J."/>
            <person name="Gram L."/>
        </authorList>
    </citation>
    <scope>NUCLEOTIDE SEQUENCE [LARGE SCALE GENOMIC DNA]</scope>
    <source>
        <strain evidence="1 2">S4054</strain>
    </source>
</reference>